<reference evidence="2" key="1">
    <citation type="submission" date="2022-03" db="EMBL/GenBank/DDBJ databases">
        <authorList>
            <person name="Lindestad O."/>
        </authorList>
    </citation>
    <scope>NUCLEOTIDE SEQUENCE</scope>
</reference>
<gene>
    <name evidence="2" type="primary">jg16793</name>
    <name evidence="2" type="ORF">PAEG_LOCUS5417</name>
</gene>
<organism evidence="2 3">
    <name type="scientific">Pararge aegeria aegeria</name>
    <dbReference type="NCBI Taxonomy" id="348720"/>
    <lineage>
        <taxon>Eukaryota</taxon>
        <taxon>Metazoa</taxon>
        <taxon>Ecdysozoa</taxon>
        <taxon>Arthropoda</taxon>
        <taxon>Hexapoda</taxon>
        <taxon>Insecta</taxon>
        <taxon>Pterygota</taxon>
        <taxon>Neoptera</taxon>
        <taxon>Endopterygota</taxon>
        <taxon>Lepidoptera</taxon>
        <taxon>Glossata</taxon>
        <taxon>Ditrysia</taxon>
        <taxon>Papilionoidea</taxon>
        <taxon>Nymphalidae</taxon>
        <taxon>Satyrinae</taxon>
        <taxon>Satyrini</taxon>
        <taxon>Parargina</taxon>
        <taxon>Pararge</taxon>
    </lineage>
</organism>
<name>A0A8S4QS17_9NEOP</name>
<evidence type="ECO:0000313" key="3">
    <source>
        <dbReference type="Proteomes" id="UP000838756"/>
    </source>
</evidence>
<accession>A0A8S4QS17</accession>
<sequence>MWIGIGITVSLASTATETNVRKSACQRVLHSVLKAWSLSGITLMRRRKQPQPLVPGGPAIPGSGSDYGNSGARDVKNLQQRFRCQPRRLDLATKDGRWGSKVLEWQPRTVPPSTFYHRTLRHRKDLQPYVVDIPWTRTRRFAFELDSEIRKFVSDSNRKDLECPFSFHFPQYLQYEYLQIKSE</sequence>
<dbReference type="Proteomes" id="UP000838756">
    <property type="component" value="Unassembled WGS sequence"/>
</dbReference>
<comment type="caution">
    <text evidence="2">The sequence shown here is derived from an EMBL/GenBank/DDBJ whole genome shotgun (WGS) entry which is preliminary data.</text>
</comment>
<dbReference type="EMBL" id="CAKXAJ010018226">
    <property type="protein sequence ID" value="CAH2217528.1"/>
    <property type="molecule type" value="Genomic_DNA"/>
</dbReference>
<protein>
    <submittedName>
        <fullName evidence="2">Jg16793 protein</fullName>
    </submittedName>
</protein>
<feature type="region of interest" description="Disordered" evidence="1">
    <location>
        <begin position="49"/>
        <end position="70"/>
    </location>
</feature>
<evidence type="ECO:0000313" key="2">
    <source>
        <dbReference type="EMBL" id="CAH2217528.1"/>
    </source>
</evidence>
<proteinExistence type="predicted"/>
<dbReference type="OrthoDB" id="7480422at2759"/>
<dbReference type="AlphaFoldDB" id="A0A8S4QS17"/>
<keyword evidence="3" id="KW-1185">Reference proteome</keyword>
<evidence type="ECO:0000256" key="1">
    <source>
        <dbReference type="SAM" id="MobiDB-lite"/>
    </source>
</evidence>